<organism evidence="4 5">
    <name type="scientific">Prorocentrum cordatum</name>
    <dbReference type="NCBI Taxonomy" id="2364126"/>
    <lineage>
        <taxon>Eukaryota</taxon>
        <taxon>Sar</taxon>
        <taxon>Alveolata</taxon>
        <taxon>Dinophyceae</taxon>
        <taxon>Prorocentrales</taxon>
        <taxon>Prorocentraceae</taxon>
        <taxon>Prorocentrum</taxon>
    </lineage>
</organism>
<comment type="caution">
    <text evidence="4">The sequence shown here is derived from an EMBL/GenBank/DDBJ whole genome shotgun (WGS) entry which is preliminary data.</text>
</comment>
<dbReference type="PROSITE" id="PS51375">
    <property type="entry name" value="PPR"/>
    <property type="match status" value="2"/>
</dbReference>
<evidence type="ECO:0000313" key="5">
    <source>
        <dbReference type="Proteomes" id="UP001189429"/>
    </source>
</evidence>
<feature type="repeat" description="PPR" evidence="2">
    <location>
        <begin position="91"/>
        <end position="125"/>
    </location>
</feature>
<accession>A0ABN9U0J1</accession>
<evidence type="ECO:0000256" key="2">
    <source>
        <dbReference type="PROSITE-ProRule" id="PRU00708"/>
    </source>
</evidence>
<dbReference type="InterPro" id="IPR002885">
    <property type="entry name" value="PPR_rpt"/>
</dbReference>
<evidence type="ECO:0000256" key="1">
    <source>
        <dbReference type="ARBA" id="ARBA00022737"/>
    </source>
</evidence>
<sequence length="271" mass="28666">MDHAAGAPGAGPAPSDADRLRVWTSRAAAAGRRGRWQLSLAALCELAAEGVRPDTAVYNAAIAACATSSSWAAALSALDLDRMRSGTVRADVITYNSCITACCNGHRGAAASLLLEEMRARDLRADCATYGALISSCRGGRFWERALARLRELRELAVRPNAAVYNAAISTLERSHHWGRALALAAGMERGAVAPDAVTFNATMSGGRRWELAVHLRAEAEGVAPGEARSGPALGAISPAACQRWPWGRPPGESGKGSEARGSEEMWTWMR</sequence>
<evidence type="ECO:0000313" key="4">
    <source>
        <dbReference type="EMBL" id="CAK0852202.1"/>
    </source>
</evidence>
<keyword evidence="1" id="KW-0677">Repeat</keyword>
<evidence type="ECO:0008006" key="6">
    <source>
        <dbReference type="Google" id="ProtNLM"/>
    </source>
</evidence>
<dbReference type="Gene3D" id="1.25.40.10">
    <property type="entry name" value="Tetratricopeptide repeat domain"/>
    <property type="match status" value="1"/>
</dbReference>
<dbReference type="Pfam" id="PF13041">
    <property type="entry name" value="PPR_2"/>
    <property type="match status" value="1"/>
</dbReference>
<feature type="region of interest" description="Disordered" evidence="3">
    <location>
        <begin position="242"/>
        <end position="271"/>
    </location>
</feature>
<dbReference type="PANTHER" id="PTHR47447">
    <property type="entry name" value="OS03G0856100 PROTEIN"/>
    <property type="match status" value="1"/>
</dbReference>
<dbReference type="InterPro" id="IPR011990">
    <property type="entry name" value="TPR-like_helical_dom_sf"/>
</dbReference>
<dbReference type="NCBIfam" id="TIGR00756">
    <property type="entry name" value="PPR"/>
    <property type="match status" value="1"/>
</dbReference>
<evidence type="ECO:0000256" key="3">
    <source>
        <dbReference type="SAM" id="MobiDB-lite"/>
    </source>
</evidence>
<keyword evidence="5" id="KW-1185">Reference proteome</keyword>
<dbReference type="PANTHER" id="PTHR47447:SF17">
    <property type="entry name" value="OS12G0638900 PROTEIN"/>
    <property type="match status" value="1"/>
</dbReference>
<dbReference type="Proteomes" id="UP001189429">
    <property type="component" value="Unassembled WGS sequence"/>
</dbReference>
<reference evidence="4" key="1">
    <citation type="submission" date="2023-10" db="EMBL/GenBank/DDBJ databases">
        <authorList>
            <person name="Chen Y."/>
            <person name="Shah S."/>
            <person name="Dougan E. K."/>
            <person name="Thang M."/>
            <person name="Chan C."/>
        </authorList>
    </citation>
    <scope>NUCLEOTIDE SEQUENCE [LARGE SCALE GENOMIC DNA]</scope>
</reference>
<feature type="repeat" description="PPR" evidence="2">
    <location>
        <begin position="126"/>
        <end position="160"/>
    </location>
</feature>
<protein>
    <recommendedName>
        <fullName evidence="6">Pentatricopeptide repeat-containing protein</fullName>
    </recommendedName>
</protein>
<name>A0ABN9U0J1_9DINO</name>
<proteinExistence type="predicted"/>
<gene>
    <name evidence="4" type="ORF">PCOR1329_LOCUS44129</name>
</gene>
<dbReference type="EMBL" id="CAUYUJ010015301">
    <property type="protein sequence ID" value="CAK0852202.1"/>
    <property type="molecule type" value="Genomic_DNA"/>
</dbReference>